<sequence length="203" mass="21567">MTDRSRSKTERDQQTREKRLFLSIAGLGFAASLLAAVALGHRRAHKAALLSGESIQTNHVNSAIKAFGLGTLYALGFVGCGVAGTNYYLQTKGVGSMAEAAQSMRERVAEKTGGSLMERLGISPEEDERSLRRVDELVGEEDGDGRRKIRFARIKGLVAGGGGGAMDGGGDEQKTAAGQGTLSIGARMRRMFGFAKRKDADSD</sequence>
<keyword evidence="2" id="KW-1185">Reference proteome</keyword>
<proteinExistence type="predicted"/>
<dbReference type="EMBL" id="JANBPG010000098">
    <property type="protein sequence ID" value="KAJ1900155.1"/>
    <property type="molecule type" value="Genomic_DNA"/>
</dbReference>
<accession>A0ACC1ISP2</accession>
<gene>
    <name evidence="1" type="ORF">LPJ66_001648</name>
</gene>
<organism evidence="1 2">
    <name type="scientific">Kickxella alabastrina</name>
    <dbReference type="NCBI Taxonomy" id="61397"/>
    <lineage>
        <taxon>Eukaryota</taxon>
        <taxon>Fungi</taxon>
        <taxon>Fungi incertae sedis</taxon>
        <taxon>Zoopagomycota</taxon>
        <taxon>Kickxellomycotina</taxon>
        <taxon>Kickxellomycetes</taxon>
        <taxon>Kickxellales</taxon>
        <taxon>Kickxellaceae</taxon>
        <taxon>Kickxella</taxon>
    </lineage>
</organism>
<evidence type="ECO:0000313" key="1">
    <source>
        <dbReference type="EMBL" id="KAJ1900155.1"/>
    </source>
</evidence>
<protein>
    <submittedName>
        <fullName evidence="1">Uncharacterized protein</fullName>
    </submittedName>
</protein>
<reference evidence="1" key="1">
    <citation type="submission" date="2022-07" db="EMBL/GenBank/DDBJ databases">
        <title>Phylogenomic reconstructions and comparative analyses of Kickxellomycotina fungi.</title>
        <authorList>
            <person name="Reynolds N.K."/>
            <person name="Stajich J.E."/>
            <person name="Barry K."/>
            <person name="Grigoriev I.V."/>
            <person name="Crous P."/>
            <person name="Smith M.E."/>
        </authorList>
    </citation>
    <scope>NUCLEOTIDE SEQUENCE</scope>
    <source>
        <strain evidence="1">Benny 63K</strain>
    </source>
</reference>
<name>A0ACC1ISP2_9FUNG</name>
<comment type="caution">
    <text evidence="1">The sequence shown here is derived from an EMBL/GenBank/DDBJ whole genome shotgun (WGS) entry which is preliminary data.</text>
</comment>
<evidence type="ECO:0000313" key="2">
    <source>
        <dbReference type="Proteomes" id="UP001150581"/>
    </source>
</evidence>
<dbReference type="Proteomes" id="UP001150581">
    <property type="component" value="Unassembled WGS sequence"/>
</dbReference>